<protein>
    <submittedName>
        <fullName evidence="2">Uncharacterized protein</fullName>
    </submittedName>
</protein>
<feature type="compositionally biased region" description="Basic and acidic residues" evidence="1">
    <location>
        <begin position="35"/>
        <end position="47"/>
    </location>
</feature>
<dbReference type="Proteomes" id="UP000664169">
    <property type="component" value="Unassembled WGS sequence"/>
</dbReference>
<reference evidence="2" key="1">
    <citation type="submission" date="2021-03" db="EMBL/GenBank/DDBJ databases">
        <authorList>
            <person name="Tagirdzhanova G."/>
        </authorList>
    </citation>
    <scope>NUCLEOTIDE SEQUENCE</scope>
</reference>
<evidence type="ECO:0000256" key="1">
    <source>
        <dbReference type="SAM" id="MobiDB-lite"/>
    </source>
</evidence>
<keyword evidence="3" id="KW-1185">Reference proteome</keyword>
<evidence type="ECO:0000313" key="2">
    <source>
        <dbReference type="EMBL" id="CAF9932155.1"/>
    </source>
</evidence>
<name>A0A8H3ISW6_9LECA</name>
<organism evidence="2 3">
    <name type="scientific">Gomphillus americanus</name>
    <dbReference type="NCBI Taxonomy" id="1940652"/>
    <lineage>
        <taxon>Eukaryota</taxon>
        <taxon>Fungi</taxon>
        <taxon>Dikarya</taxon>
        <taxon>Ascomycota</taxon>
        <taxon>Pezizomycotina</taxon>
        <taxon>Lecanoromycetes</taxon>
        <taxon>OSLEUM clade</taxon>
        <taxon>Ostropomycetidae</taxon>
        <taxon>Ostropales</taxon>
        <taxon>Graphidaceae</taxon>
        <taxon>Gomphilloideae</taxon>
        <taxon>Gomphillus</taxon>
    </lineage>
</organism>
<gene>
    <name evidence="2" type="ORF">GOMPHAMPRED_006509</name>
</gene>
<evidence type="ECO:0000313" key="3">
    <source>
        <dbReference type="Proteomes" id="UP000664169"/>
    </source>
</evidence>
<feature type="region of interest" description="Disordered" evidence="1">
    <location>
        <begin position="101"/>
        <end position="121"/>
    </location>
</feature>
<dbReference type="EMBL" id="CAJPDQ010000042">
    <property type="protein sequence ID" value="CAF9932155.1"/>
    <property type="molecule type" value="Genomic_DNA"/>
</dbReference>
<feature type="region of interest" description="Disordered" evidence="1">
    <location>
        <begin position="1"/>
        <end position="66"/>
    </location>
</feature>
<sequence>MAGKSNLDADQGNVGSHFTEDGKIGGTAQKVGGPFDKDGTVGKEFTKDGTIGGAAQNSAEGKPLFDKDGAIGRQFKADGVIGQVGEKVGGPFSSDGGVGKHFNADGTIGGAVQDNLGSGKK</sequence>
<dbReference type="OrthoDB" id="5278621at2759"/>
<comment type="caution">
    <text evidence="2">The sequence shown here is derived from an EMBL/GenBank/DDBJ whole genome shotgun (WGS) entry which is preliminary data.</text>
</comment>
<accession>A0A8H3ISW6</accession>
<proteinExistence type="predicted"/>
<dbReference type="AlphaFoldDB" id="A0A8H3ISW6"/>